<organism evidence="1 2">
    <name type="scientific">Candidatus Defluviibacterium haderslevense</name>
    <dbReference type="NCBI Taxonomy" id="2981993"/>
    <lineage>
        <taxon>Bacteria</taxon>
        <taxon>Pseudomonadati</taxon>
        <taxon>Bacteroidota</taxon>
        <taxon>Saprospiria</taxon>
        <taxon>Saprospirales</taxon>
        <taxon>Saprospiraceae</taxon>
        <taxon>Candidatus Defluviibacterium</taxon>
    </lineage>
</organism>
<comment type="caution">
    <text evidence="1">The sequence shown here is derived from an EMBL/GenBank/DDBJ whole genome shotgun (WGS) entry which is preliminary data.</text>
</comment>
<dbReference type="Proteomes" id="UP000808349">
    <property type="component" value="Unassembled WGS sequence"/>
</dbReference>
<evidence type="ECO:0000313" key="2">
    <source>
        <dbReference type="Proteomes" id="UP000808349"/>
    </source>
</evidence>
<gene>
    <name evidence="1" type="ORF">IPO85_18880</name>
</gene>
<dbReference type="EMBL" id="JADKFW010000021">
    <property type="protein sequence ID" value="MBK9719538.1"/>
    <property type="molecule type" value="Genomic_DNA"/>
</dbReference>
<evidence type="ECO:0000313" key="1">
    <source>
        <dbReference type="EMBL" id="MBK9719538.1"/>
    </source>
</evidence>
<dbReference type="AlphaFoldDB" id="A0A9D7SBU7"/>
<accession>A0A9D7SBU7</accession>
<sequence>MLLVLISFQASLNAQTNIKILDGTVSYVNAKSIYVKFYSTKELHVGDTLYTYQNEKPIPSLVITRLSSISCVCELIGNAQFKIGDPVKGMIVPSPIPTIIKDTLQKSPIKQNITESDTSIKVTNTDKVKEIKKNKPLINGRLSVSMLGDFNQPFNSKSTRTRVSNSLNISNINGSKFSLESYLNYTHNYSKDQIGVGFFDEFKLYTLALGYQLSKNKQIWIGRRINPNISNMGAHDGLQYEQKIGLFSYGLLVGSKPNLYDYGYNIKLEQAGAFLAHNANTKKGYIQTSIAFIEQRYSWKVDRRFTYFQHSSPITKNINFFISAELDLFKRIHEENISSVNFTSLYANVRYRITKKMSIQSSYDNRRNVIYYETYKTIIDKLIDQETRQGLRLQYSYNVFRYLSMNASAFFRFEGKNDIPTKNYLFNIYMNNIPKLHVTLSASTNYLKTDYIQGMIYSGRISKDVFKSKLNVELNYRKINYMYLSSETKTNEDVIGANLSFQLSRLSSVLIDVESTFANHDANYRYYITVLQRFKNSKKIKK</sequence>
<protein>
    <submittedName>
        <fullName evidence="1">Uncharacterized protein</fullName>
    </submittedName>
</protein>
<proteinExistence type="predicted"/>
<reference evidence="1 2" key="1">
    <citation type="submission" date="2020-10" db="EMBL/GenBank/DDBJ databases">
        <title>Connecting structure to function with the recovery of over 1000 high-quality activated sludge metagenome-assembled genomes encoding full-length rRNA genes using long-read sequencing.</title>
        <authorList>
            <person name="Singleton C.M."/>
            <person name="Petriglieri F."/>
            <person name="Kristensen J.M."/>
            <person name="Kirkegaard R.H."/>
            <person name="Michaelsen T.Y."/>
            <person name="Andersen M.H."/>
            <person name="Karst S.M."/>
            <person name="Dueholm M.S."/>
            <person name="Nielsen P.H."/>
            <person name="Albertsen M."/>
        </authorList>
    </citation>
    <scope>NUCLEOTIDE SEQUENCE [LARGE SCALE GENOMIC DNA]</scope>
    <source>
        <strain evidence="1">Ribe_18-Q3-R11-54_BAT3C.373</strain>
    </source>
</reference>
<name>A0A9D7SBU7_9BACT</name>